<keyword evidence="5" id="KW-0949">S-adenosyl-L-methionine</keyword>
<reference evidence="12 13" key="1">
    <citation type="submission" date="2012-09" db="EMBL/GenBank/DDBJ databases">
        <authorList>
            <person name="Dupont C.L."/>
            <person name="Rusch D.B."/>
            <person name="Lombardo M.-J."/>
            <person name="Novotny M."/>
            <person name="Yee-Greenbaum J."/>
            <person name="Laskin R."/>
        </authorList>
    </citation>
    <scope>NUCLEOTIDE SEQUENCE [LARGE SCALE GENOMIC DNA]</scope>
    <source>
        <strain evidence="12">SAR86E</strain>
    </source>
</reference>
<dbReference type="GO" id="GO:0004808">
    <property type="term" value="F:tRNA (5-methylaminomethyl-2-thiouridylate)(34)-methyltransferase activity"/>
    <property type="evidence" value="ECO:0007669"/>
    <property type="project" value="InterPro"/>
</dbReference>
<evidence type="ECO:0000259" key="11">
    <source>
        <dbReference type="Pfam" id="PF05430"/>
    </source>
</evidence>
<dbReference type="InterPro" id="IPR029063">
    <property type="entry name" value="SAM-dependent_MTases_sf"/>
</dbReference>
<dbReference type="GO" id="GO:0032259">
    <property type="term" value="P:methylation"/>
    <property type="evidence" value="ECO:0007669"/>
    <property type="project" value="UniProtKB-KW"/>
</dbReference>
<keyword evidence="3" id="KW-0285">Flavoprotein</keyword>
<name>K6H182_9GAMM</name>
<dbReference type="Proteomes" id="UP000010310">
    <property type="component" value="Unassembled WGS sequence"/>
</dbReference>
<keyword evidence="2 12" id="KW-0489">Methyltransferase</keyword>
<dbReference type="GO" id="GO:0016645">
    <property type="term" value="F:oxidoreductase activity, acting on the CH-NH group of donors"/>
    <property type="evidence" value="ECO:0007669"/>
    <property type="project" value="InterPro"/>
</dbReference>
<evidence type="ECO:0000256" key="8">
    <source>
        <dbReference type="ARBA" id="ARBA00023002"/>
    </source>
</evidence>
<keyword evidence="13" id="KW-1185">Reference proteome</keyword>
<keyword evidence="7" id="KW-0274">FAD</keyword>
<dbReference type="PANTHER" id="PTHR13847">
    <property type="entry name" value="SARCOSINE DEHYDROGENASE-RELATED"/>
    <property type="match status" value="1"/>
</dbReference>
<evidence type="ECO:0000256" key="2">
    <source>
        <dbReference type="ARBA" id="ARBA00022603"/>
    </source>
</evidence>
<dbReference type="Pfam" id="PF01266">
    <property type="entry name" value="DAO"/>
    <property type="match status" value="1"/>
</dbReference>
<dbReference type="Gene3D" id="3.30.9.10">
    <property type="entry name" value="D-Amino Acid Oxidase, subunit A, domain 2"/>
    <property type="match status" value="1"/>
</dbReference>
<evidence type="ECO:0000259" key="10">
    <source>
        <dbReference type="Pfam" id="PF01266"/>
    </source>
</evidence>
<dbReference type="InterPro" id="IPR006076">
    <property type="entry name" value="FAD-dep_OxRdtase"/>
</dbReference>
<evidence type="ECO:0000313" key="13">
    <source>
        <dbReference type="Proteomes" id="UP000010310"/>
    </source>
</evidence>
<evidence type="ECO:0000256" key="4">
    <source>
        <dbReference type="ARBA" id="ARBA00022679"/>
    </source>
</evidence>
<accession>K6H182</accession>
<evidence type="ECO:0000313" key="12">
    <source>
        <dbReference type="EMBL" id="EKO36308.1"/>
    </source>
</evidence>
<dbReference type="SUPFAM" id="SSF51905">
    <property type="entry name" value="FAD/NAD(P)-binding domain"/>
    <property type="match status" value="1"/>
</dbReference>
<dbReference type="AlphaFoldDB" id="K6H182"/>
<dbReference type="Gene3D" id="3.40.50.150">
    <property type="entry name" value="Vaccinia Virus protein VP39"/>
    <property type="match status" value="1"/>
</dbReference>
<gene>
    <name evidence="12" type="ORF">B273_0438</name>
</gene>
<evidence type="ECO:0000256" key="9">
    <source>
        <dbReference type="ARBA" id="ARBA00023268"/>
    </source>
</evidence>
<dbReference type="GO" id="GO:0005737">
    <property type="term" value="C:cytoplasm"/>
    <property type="evidence" value="ECO:0007669"/>
    <property type="project" value="TreeGrafter"/>
</dbReference>
<evidence type="ECO:0000256" key="5">
    <source>
        <dbReference type="ARBA" id="ARBA00022691"/>
    </source>
</evidence>
<dbReference type="GO" id="GO:0008033">
    <property type="term" value="P:tRNA processing"/>
    <property type="evidence" value="ECO:0007669"/>
    <property type="project" value="UniProtKB-KW"/>
</dbReference>
<dbReference type="STRING" id="1208365.B273_0438"/>
<keyword evidence="4 12" id="KW-0808">Transferase</keyword>
<dbReference type="InterPro" id="IPR047785">
    <property type="entry name" value="tRNA_MNMC2"/>
</dbReference>
<evidence type="ECO:0000256" key="7">
    <source>
        <dbReference type="ARBA" id="ARBA00022827"/>
    </source>
</evidence>
<dbReference type="InterPro" id="IPR036188">
    <property type="entry name" value="FAD/NAD-bd_sf"/>
</dbReference>
<sequence length="608" mass="68528">MTSHHSCFENPFEQRYQKVEWVDNFPFSKDYQDRFFQNNAIEEIQNVFIEPNNIQHRIINDDNLHIGELGFGFGLNFFVTAKLWIEHKDRSKINTLEYVSIEEALPTEEQILRVIENFPSLKPICQIFLDEYQPLHNDINRIYLEKLDLRLTLIHDKVETGLKNLLGLPNNKIHAWYFDGFDPAKNSAMWSSSIFQNIGFLSAANSSFGTFTSAGSVKRNLSKFGFKVDRVKGFASKRHKLIGRKYSVETNHASRSNSEMQIAVIGTGISACSFAAAAAKNGASVEMFECSNNIAAGASGNPVAALYPRFSANSTPYAFLTAQSYFFAEKIYSKIPDAYQQTGLLFSHPNDYLSEWMNDMKQLSRNDIFEFLSNKQMQDRYGLNSEGVKVNQGGYLYPKLICEALIAHPNIKVFKGHNFTNWQEENSKITVSFKDQDECKNYDSLVMAHGPGLTEHLSGLKVSKGQLVGLKEAQKINLDLPLNSAGYILPCCDGITWIGSTHEREFNNLETSMKSSQELIKRTEENFDFIIKGKQNIRMKARLRIGSKDRLPIAGKIKKNVYAIGGLGSRGFSLGPILGEYIASLINNSPSPISTGLALSIDPLRFKD</sequence>
<proteinExistence type="predicted"/>
<dbReference type="EMBL" id="AMWX01000009">
    <property type="protein sequence ID" value="EKO36308.1"/>
    <property type="molecule type" value="Genomic_DNA"/>
</dbReference>
<keyword evidence="9" id="KW-0511">Multifunctional enzyme</keyword>
<keyword evidence="8" id="KW-0560">Oxidoreductase</keyword>
<dbReference type="InterPro" id="IPR008471">
    <property type="entry name" value="MnmC-like_methylTransf"/>
</dbReference>
<evidence type="ECO:0000256" key="3">
    <source>
        <dbReference type="ARBA" id="ARBA00022630"/>
    </source>
</evidence>
<keyword evidence="6" id="KW-0819">tRNA processing</keyword>
<comment type="caution">
    <text evidence="12">The sequence shown here is derived from an EMBL/GenBank/DDBJ whole genome shotgun (WGS) entry which is preliminary data.</text>
</comment>
<dbReference type="NCBIfam" id="NF033855">
    <property type="entry name" value="tRNA_MNMC2"/>
    <property type="match status" value="1"/>
</dbReference>
<evidence type="ECO:0000256" key="6">
    <source>
        <dbReference type="ARBA" id="ARBA00022694"/>
    </source>
</evidence>
<feature type="domain" description="FAD dependent oxidoreductase" evidence="10">
    <location>
        <begin position="262"/>
        <end position="585"/>
    </location>
</feature>
<dbReference type="Pfam" id="PF05430">
    <property type="entry name" value="Methyltransf_30"/>
    <property type="match status" value="1"/>
</dbReference>
<protein>
    <submittedName>
        <fullName evidence="12">S-adenosyl-L-methionine-dependent methyltransferase</fullName>
    </submittedName>
</protein>
<dbReference type="PANTHER" id="PTHR13847:SF283">
    <property type="entry name" value="TRNA 5-METHYLAMINOMETHYL-2-THIOURIDINE BIOSYNTHESIS BIFUNCTIONAL PROTEIN MNMC"/>
    <property type="match status" value="1"/>
</dbReference>
<evidence type="ECO:0000256" key="1">
    <source>
        <dbReference type="ARBA" id="ARBA00022490"/>
    </source>
</evidence>
<dbReference type="Gene3D" id="3.50.50.60">
    <property type="entry name" value="FAD/NAD(P)-binding domain"/>
    <property type="match status" value="1"/>
</dbReference>
<feature type="domain" description="MnmC-like methyltransferase" evidence="11">
    <location>
        <begin position="121"/>
        <end position="245"/>
    </location>
</feature>
<keyword evidence="1" id="KW-0963">Cytoplasm</keyword>
<organism evidence="12 13">
    <name type="scientific">SAR86 cluster bacterium SAR86E</name>
    <dbReference type="NCBI Taxonomy" id="1208365"/>
    <lineage>
        <taxon>Bacteria</taxon>
        <taxon>Pseudomonadati</taxon>
        <taxon>Pseudomonadota</taxon>
        <taxon>Gammaproteobacteria</taxon>
        <taxon>SAR86 cluster</taxon>
    </lineage>
</organism>